<feature type="transmembrane region" description="Helical" evidence="4">
    <location>
        <begin position="99"/>
        <end position="121"/>
    </location>
</feature>
<dbReference type="Pfam" id="PF12833">
    <property type="entry name" value="HTH_18"/>
    <property type="match status" value="1"/>
</dbReference>
<dbReference type="SUPFAM" id="SSF46689">
    <property type="entry name" value="Homeodomain-like"/>
    <property type="match status" value="1"/>
</dbReference>
<evidence type="ECO:0000313" key="6">
    <source>
        <dbReference type="EMBL" id="MFD1604100.1"/>
    </source>
</evidence>
<feature type="transmembrane region" description="Helical" evidence="4">
    <location>
        <begin position="171"/>
        <end position="195"/>
    </location>
</feature>
<dbReference type="SMART" id="SM00342">
    <property type="entry name" value="HTH_ARAC"/>
    <property type="match status" value="1"/>
</dbReference>
<evidence type="ECO:0000313" key="7">
    <source>
        <dbReference type="Proteomes" id="UP001597138"/>
    </source>
</evidence>
<dbReference type="InterPro" id="IPR018060">
    <property type="entry name" value="HTH_AraC"/>
</dbReference>
<organism evidence="6 7">
    <name type="scientific">Flavobacterium artemisiae</name>
    <dbReference type="NCBI Taxonomy" id="2126556"/>
    <lineage>
        <taxon>Bacteria</taxon>
        <taxon>Pseudomonadati</taxon>
        <taxon>Bacteroidota</taxon>
        <taxon>Flavobacteriia</taxon>
        <taxon>Flavobacteriales</taxon>
        <taxon>Flavobacteriaceae</taxon>
        <taxon>Flavobacterium</taxon>
    </lineage>
</organism>
<dbReference type="PRINTS" id="PR00032">
    <property type="entry name" value="HTHARAC"/>
</dbReference>
<keyword evidence="2" id="KW-0238">DNA-binding</keyword>
<reference evidence="7" key="1">
    <citation type="journal article" date="2019" name="Int. J. Syst. Evol. Microbiol.">
        <title>The Global Catalogue of Microorganisms (GCM) 10K type strain sequencing project: providing services to taxonomists for standard genome sequencing and annotation.</title>
        <authorList>
            <consortium name="The Broad Institute Genomics Platform"/>
            <consortium name="The Broad Institute Genome Sequencing Center for Infectious Disease"/>
            <person name="Wu L."/>
            <person name="Ma J."/>
        </authorList>
    </citation>
    <scope>NUCLEOTIDE SEQUENCE [LARGE SCALE GENOMIC DNA]</scope>
    <source>
        <strain evidence="7">CCUG 70865</strain>
    </source>
</reference>
<evidence type="ECO:0000256" key="1">
    <source>
        <dbReference type="ARBA" id="ARBA00023015"/>
    </source>
</evidence>
<feature type="domain" description="HTH araC/xylS-type" evidence="5">
    <location>
        <begin position="280"/>
        <end position="376"/>
    </location>
</feature>
<sequence length="378" mass="43864">MIYLTLINIAIFQGIILGLIIFKSPLFNSKSNRYLACAIFTLSILLLNLVLDIGGAYESLPFLRLIDDVEWAFLLPVFLFLFIIQRVDRTLKDQNKIGLLFFPFGFSAVINITSDLDNVFGFYKIPPLGLKILEVLSEIEIFLALTFIPLLLLYSYRFLKYSKNLQEKKWLTTLWIIFSVLLFSWVIALILALFFQYDVTYIMRSLALFGTFLIHWTTYIGIFKFKLANDQPGIYNFLNKEIVTSDNSLLLNDYTIKEEIKESITPDNLYFQKLEFLCREQHIYTDSMLTREVIAEKLGISAGYVSQIVNTITEDNFANYINKYRIEAVKEMILNSEYENYNLLTIGLEAGFTSKTTFYKAFKKVTGLTPNEYRNANK</sequence>
<evidence type="ECO:0000259" key="5">
    <source>
        <dbReference type="PROSITE" id="PS01124"/>
    </source>
</evidence>
<feature type="transmembrane region" description="Helical" evidence="4">
    <location>
        <begin position="6"/>
        <end position="22"/>
    </location>
</feature>
<feature type="transmembrane region" description="Helical" evidence="4">
    <location>
        <begin position="141"/>
        <end position="159"/>
    </location>
</feature>
<proteinExistence type="predicted"/>
<keyword evidence="4" id="KW-1133">Transmembrane helix</keyword>
<dbReference type="InterPro" id="IPR020449">
    <property type="entry name" value="Tscrpt_reg_AraC-type_HTH"/>
</dbReference>
<dbReference type="PROSITE" id="PS00041">
    <property type="entry name" value="HTH_ARAC_FAMILY_1"/>
    <property type="match status" value="1"/>
</dbReference>
<evidence type="ECO:0000256" key="3">
    <source>
        <dbReference type="ARBA" id="ARBA00023163"/>
    </source>
</evidence>
<dbReference type="PANTHER" id="PTHR43280">
    <property type="entry name" value="ARAC-FAMILY TRANSCRIPTIONAL REGULATOR"/>
    <property type="match status" value="1"/>
</dbReference>
<dbReference type="Gene3D" id="1.10.10.60">
    <property type="entry name" value="Homeodomain-like"/>
    <property type="match status" value="2"/>
</dbReference>
<comment type="caution">
    <text evidence="6">The sequence shown here is derived from an EMBL/GenBank/DDBJ whole genome shotgun (WGS) entry which is preliminary data.</text>
</comment>
<keyword evidence="1" id="KW-0805">Transcription regulation</keyword>
<evidence type="ECO:0000256" key="2">
    <source>
        <dbReference type="ARBA" id="ARBA00023125"/>
    </source>
</evidence>
<keyword evidence="4" id="KW-0812">Transmembrane</keyword>
<gene>
    <name evidence="6" type="ORF">ACFSC2_15260</name>
</gene>
<dbReference type="InterPro" id="IPR009057">
    <property type="entry name" value="Homeodomain-like_sf"/>
</dbReference>
<dbReference type="InterPro" id="IPR018062">
    <property type="entry name" value="HTH_AraC-typ_CS"/>
</dbReference>
<feature type="transmembrane region" description="Helical" evidence="4">
    <location>
        <begin position="201"/>
        <end position="222"/>
    </location>
</feature>
<feature type="transmembrane region" description="Helical" evidence="4">
    <location>
        <begin position="71"/>
        <end position="87"/>
    </location>
</feature>
<dbReference type="EMBL" id="JBHUDZ010000012">
    <property type="protein sequence ID" value="MFD1604100.1"/>
    <property type="molecule type" value="Genomic_DNA"/>
</dbReference>
<keyword evidence="7" id="KW-1185">Reference proteome</keyword>
<keyword evidence="4" id="KW-0472">Membrane</keyword>
<protein>
    <submittedName>
        <fullName evidence="6">Helix-turn-helix domain-containing protein</fullName>
    </submittedName>
</protein>
<name>A0ABW4HHI4_9FLAO</name>
<dbReference type="Proteomes" id="UP001597138">
    <property type="component" value="Unassembled WGS sequence"/>
</dbReference>
<feature type="transmembrane region" description="Helical" evidence="4">
    <location>
        <begin position="34"/>
        <end position="51"/>
    </location>
</feature>
<evidence type="ECO:0000256" key="4">
    <source>
        <dbReference type="SAM" id="Phobius"/>
    </source>
</evidence>
<dbReference type="PANTHER" id="PTHR43280:SF29">
    <property type="entry name" value="ARAC-FAMILY TRANSCRIPTIONAL REGULATOR"/>
    <property type="match status" value="1"/>
</dbReference>
<dbReference type="PROSITE" id="PS01124">
    <property type="entry name" value="HTH_ARAC_FAMILY_2"/>
    <property type="match status" value="1"/>
</dbReference>
<keyword evidence="3" id="KW-0804">Transcription</keyword>
<accession>A0ABW4HHI4</accession>
<dbReference type="RefSeq" id="WP_379814517.1">
    <property type="nucleotide sequence ID" value="NZ_JBHUDZ010000012.1"/>
</dbReference>